<keyword evidence="4" id="KW-1185">Reference proteome</keyword>
<organism evidence="3 4">
    <name type="scientific">Tanacetum coccineum</name>
    <dbReference type="NCBI Taxonomy" id="301880"/>
    <lineage>
        <taxon>Eukaryota</taxon>
        <taxon>Viridiplantae</taxon>
        <taxon>Streptophyta</taxon>
        <taxon>Embryophyta</taxon>
        <taxon>Tracheophyta</taxon>
        <taxon>Spermatophyta</taxon>
        <taxon>Magnoliopsida</taxon>
        <taxon>eudicotyledons</taxon>
        <taxon>Gunneridae</taxon>
        <taxon>Pentapetalae</taxon>
        <taxon>asterids</taxon>
        <taxon>campanulids</taxon>
        <taxon>Asterales</taxon>
        <taxon>Asteraceae</taxon>
        <taxon>Asteroideae</taxon>
        <taxon>Anthemideae</taxon>
        <taxon>Anthemidinae</taxon>
        <taxon>Tanacetum</taxon>
    </lineage>
</organism>
<feature type="compositionally biased region" description="Basic residues" evidence="1">
    <location>
        <begin position="285"/>
        <end position="297"/>
    </location>
</feature>
<evidence type="ECO:0000313" key="4">
    <source>
        <dbReference type="Proteomes" id="UP001151760"/>
    </source>
</evidence>
<evidence type="ECO:0000256" key="1">
    <source>
        <dbReference type="SAM" id="MobiDB-lite"/>
    </source>
</evidence>
<dbReference type="Proteomes" id="UP001151760">
    <property type="component" value="Unassembled WGS sequence"/>
</dbReference>
<accession>A0ABQ5I3G4</accession>
<dbReference type="InterPro" id="IPR005162">
    <property type="entry name" value="Retrotrans_gag_dom"/>
</dbReference>
<dbReference type="PANTHER" id="PTHR33223:SF11">
    <property type="entry name" value="ELEMENT PROTEIN, PUTATIVE-RELATED"/>
    <property type="match status" value="1"/>
</dbReference>
<dbReference type="PANTHER" id="PTHR33223">
    <property type="entry name" value="CCHC-TYPE DOMAIN-CONTAINING PROTEIN"/>
    <property type="match status" value="1"/>
</dbReference>
<dbReference type="EMBL" id="BQNB010020318">
    <property type="protein sequence ID" value="GJT94668.1"/>
    <property type="molecule type" value="Genomic_DNA"/>
</dbReference>
<dbReference type="GO" id="GO:0003964">
    <property type="term" value="F:RNA-directed DNA polymerase activity"/>
    <property type="evidence" value="ECO:0007669"/>
    <property type="project" value="UniProtKB-KW"/>
</dbReference>
<feature type="compositionally biased region" description="Basic and acidic residues" evidence="1">
    <location>
        <begin position="301"/>
        <end position="311"/>
    </location>
</feature>
<evidence type="ECO:0000259" key="2">
    <source>
        <dbReference type="Pfam" id="PF03732"/>
    </source>
</evidence>
<reference evidence="3" key="1">
    <citation type="journal article" date="2022" name="Int. J. Mol. Sci.">
        <title>Draft Genome of Tanacetum Coccineum: Genomic Comparison of Closely Related Tanacetum-Family Plants.</title>
        <authorList>
            <person name="Yamashiro T."/>
            <person name="Shiraishi A."/>
            <person name="Nakayama K."/>
            <person name="Satake H."/>
        </authorList>
    </citation>
    <scope>NUCLEOTIDE SEQUENCE</scope>
</reference>
<comment type="caution">
    <text evidence="3">The sequence shown here is derived from an EMBL/GenBank/DDBJ whole genome shotgun (WGS) entry which is preliminary data.</text>
</comment>
<feature type="region of interest" description="Disordered" evidence="1">
    <location>
        <begin position="282"/>
        <end position="311"/>
    </location>
</feature>
<keyword evidence="3" id="KW-0808">Transferase</keyword>
<name>A0ABQ5I3G4_9ASTR</name>
<protein>
    <submittedName>
        <fullName evidence="3">Reverse transcriptase domain-containing protein</fullName>
    </submittedName>
</protein>
<gene>
    <name evidence="3" type="ORF">Tco_1090186</name>
</gene>
<keyword evidence="3" id="KW-0548">Nucleotidyltransferase</keyword>
<keyword evidence="3" id="KW-0695">RNA-directed DNA polymerase</keyword>
<feature type="domain" description="Retrotransposon gag" evidence="2">
    <location>
        <begin position="1"/>
        <end position="66"/>
    </location>
</feature>
<evidence type="ECO:0000313" key="3">
    <source>
        <dbReference type="EMBL" id="GJT94668.1"/>
    </source>
</evidence>
<sequence>MFNSTLTGNARVWFNKLPKESIDNYEDLRAAFRENYHQQTKHIKEVEIHHIKQRDGESTRGFHSELLEEVLGSGGRCAMHEDLWIYVMDNPPLADFSLGVERLLGGCRRLPHSGLGRKESTLAMEANRGGRNPNLASKRVSKQAQVREHRKPDRFSLLTKEIFALEKGKFKAPPPMLRKQIVENDQGRRNCNITIATAGSYHLSVQMKKETNDLRTAYGPQEAGKILEERIRGVQYLEYPVQTIAIGTFFLEASGYDGRSMKHCGTLLEYPRGMPTCQAIENRASTRKKQSNPKRSGKTGGCRDHDRSAFT</sequence>
<reference evidence="3" key="2">
    <citation type="submission" date="2022-01" db="EMBL/GenBank/DDBJ databases">
        <authorList>
            <person name="Yamashiro T."/>
            <person name="Shiraishi A."/>
            <person name="Satake H."/>
            <person name="Nakayama K."/>
        </authorList>
    </citation>
    <scope>NUCLEOTIDE SEQUENCE</scope>
</reference>
<proteinExistence type="predicted"/>
<dbReference type="Pfam" id="PF03732">
    <property type="entry name" value="Retrotrans_gag"/>
    <property type="match status" value="1"/>
</dbReference>